<dbReference type="InterPro" id="IPR006612">
    <property type="entry name" value="THAP_Znf"/>
</dbReference>
<keyword evidence="4 5" id="KW-0238">DNA-binding</keyword>
<dbReference type="PROSITE" id="PS50950">
    <property type="entry name" value="ZF_THAP"/>
    <property type="match status" value="1"/>
</dbReference>
<evidence type="ECO:0000259" key="7">
    <source>
        <dbReference type="PROSITE" id="PS50950"/>
    </source>
</evidence>
<comment type="caution">
    <text evidence="8">The sequence shown here is derived from an EMBL/GenBank/DDBJ whole genome shotgun (WGS) entry which is preliminary data.</text>
</comment>
<dbReference type="SUPFAM" id="SSF57716">
    <property type="entry name" value="Glucocorticoid receptor-like (DNA-binding domain)"/>
    <property type="match status" value="1"/>
</dbReference>
<feature type="compositionally biased region" description="Basic and acidic residues" evidence="6">
    <location>
        <begin position="248"/>
        <end position="267"/>
    </location>
</feature>
<dbReference type="GO" id="GO:0003677">
    <property type="term" value="F:DNA binding"/>
    <property type="evidence" value="ECO:0007669"/>
    <property type="project" value="UniProtKB-UniRule"/>
</dbReference>
<organism evidence="8 9">
    <name type="scientific">Orchesella cincta</name>
    <name type="common">Springtail</name>
    <name type="synonym">Podura cincta</name>
    <dbReference type="NCBI Taxonomy" id="48709"/>
    <lineage>
        <taxon>Eukaryota</taxon>
        <taxon>Metazoa</taxon>
        <taxon>Ecdysozoa</taxon>
        <taxon>Arthropoda</taxon>
        <taxon>Hexapoda</taxon>
        <taxon>Collembola</taxon>
        <taxon>Entomobryomorpha</taxon>
        <taxon>Entomobryoidea</taxon>
        <taxon>Orchesellidae</taxon>
        <taxon>Orchesellinae</taxon>
        <taxon>Orchesella</taxon>
    </lineage>
</organism>
<keyword evidence="3" id="KW-0862">Zinc</keyword>
<protein>
    <recommendedName>
        <fullName evidence="7">THAP-type domain-containing protein</fullName>
    </recommendedName>
</protein>
<evidence type="ECO:0000256" key="4">
    <source>
        <dbReference type="ARBA" id="ARBA00023125"/>
    </source>
</evidence>
<feature type="compositionally biased region" description="Polar residues" evidence="6">
    <location>
        <begin position="137"/>
        <end position="152"/>
    </location>
</feature>
<name>A0A1D2MFN6_ORCCI</name>
<dbReference type="AlphaFoldDB" id="A0A1D2MFN6"/>
<dbReference type="SMART" id="SM00980">
    <property type="entry name" value="THAP"/>
    <property type="match status" value="1"/>
</dbReference>
<evidence type="ECO:0000256" key="1">
    <source>
        <dbReference type="ARBA" id="ARBA00022723"/>
    </source>
</evidence>
<feature type="compositionally biased region" description="Low complexity" evidence="6">
    <location>
        <begin position="339"/>
        <end position="354"/>
    </location>
</feature>
<feature type="compositionally biased region" description="Basic and acidic residues" evidence="6">
    <location>
        <begin position="377"/>
        <end position="399"/>
    </location>
</feature>
<keyword evidence="1" id="KW-0479">Metal-binding</keyword>
<keyword evidence="2 5" id="KW-0863">Zinc-finger</keyword>
<evidence type="ECO:0000256" key="2">
    <source>
        <dbReference type="ARBA" id="ARBA00022771"/>
    </source>
</evidence>
<dbReference type="Proteomes" id="UP000094527">
    <property type="component" value="Unassembled WGS sequence"/>
</dbReference>
<proteinExistence type="predicted"/>
<dbReference type="OrthoDB" id="6783781at2759"/>
<feature type="compositionally biased region" description="Basic and acidic residues" evidence="6">
    <location>
        <begin position="186"/>
        <end position="204"/>
    </location>
</feature>
<sequence>MAAIHAYPARKYRSEMGWHLLIFEYRDLKYLDSKMSGTVCSYSGCKRSYSADKDVSFFPFPGDPKSRCYGFVFQFCRRKKWMDNCGNTELKDMDERQLRRKRICSDHFILKAFSRPESRTALNDTAVPIPAKKPPATKQSTPAPVATKSSAAESPATPKSGEGSKKPPPKLQKRNSKIDPPTPKASEAENKKNSGANLEKKTAEEQPVAEPEKVTTPASTSKNSDTSKRVTRSPKKSLKPDNVPSKTSETEEKKSTSGDLKQKEAEKVPPAAASPLTPENQKITTPVSSPKPIESPKKSPVKFAKKSKPGPPTPKPSETDGKKDSSGNQVPKSSEGVATESSKSVTPVSTPKSSESPKKPPTKVQKKILKPGALKRKPPEADEKKDSSGNVEEPKKSKVETAVPVTNEPQNISTTAIEIIKKNVPKLKKIMKTGPSKPAVLTILEKKSIVKTDSVKKTGSEATKSTVTELSKPGSAPTKLIKKVVKTQASSSDISKVVKKVVKTDPSSTDASKLIKKVVKTDVSSVGIPKVLKKVVKSEASRPKLPFYPDACTELSTLDSQQGPDENLFEGFYVSLKRFLKLSGRWTIGGVQWDPQGKRKVIMVSEPEISPNGRPCVKRCLQFFEDKALKVFIDGLDMTDVFEMNSYADKEDVAALICRVAEASSCCGVPEMISDDLPNFPNAKKRSTSYFDSECPGIIPNDSFDAICSACKKLRSRVLECRQQEKKRLNERRIRSQEKEFRHPFGEALYTMFGDLVDETDPSKPKKKRNKETFFRKFLTDTRYKMNGDAGRTERIYVEKPISYRKVSKILYQNLDFPCRMLKRNHHCQEAPVKGLHLQCFLLQDLESWQEVQQRKMSMMDTGLYTGHTRSFTDDGQEYELIAEVEPGSTELVEMKPNPNQYEIIEVDDETLAKLASSRNQVVMLPEAASSSSSNIVTRIDANDPNLSQILKAINTSQARMSEESYFNV</sequence>
<dbReference type="EMBL" id="LJIJ01001446">
    <property type="protein sequence ID" value="ODM91712.1"/>
    <property type="molecule type" value="Genomic_DNA"/>
</dbReference>
<evidence type="ECO:0000313" key="9">
    <source>
        <dbReference type="Proteomes" id="UP000094527"/>
    </source>
</evidence>
<evidence type="ECO:0000256" key="5">
    <source>
        <dbReference type="PROSITE-ProRule" id="PRU00309"/>
    </source>
</evidence>
<dbReference type="Pfam" id="PF05485">
    <property type="entry name" value="THAP"/>
    <property type="match status" value="1"/>
</dbReference>
<feature type="domain" description="THAP-type" evidence="7">
    <location>
        <begin position="35"/>
        <end position="131"/>
    </location>
</feature>
<evidence type="ECO:0000313" key="8">
    <source>
        <dbReference type="EMBL" id="ODM91712.1"/>
    </source>
</evidence>
<accession>A0A1D2MFN6</accession>
<feature type="compositionally biased region" description="Basic residues" evidence="6">
    <location>
        <begin position="299"/>
        <end position="308"/>
    </location>
</feature>
<feature type="non-terminal residue" evidence="8">
    <location>
        <position position="969"/>
    </location>
</feature>
<reference evidence="8 9" key="1">
    <citation type="journal article" date="2016" name="Genome Biol. Evol.">
        <title>Gene Family Evolution Reflects Adaptation to Soil Environmental Stressors in the Genome of the Collembolan Orchesella cincta.</title>
        <authorList>
            <person name="Faddeeva-Vakhrusheva A."/>
            <person name="Derks M.F."/>
            <person name="Anvar S.Y."/>
            <person name="Agamennone V."/>
            <person name="Suring W."/>
            <person name="Smit S."/>
            <person name="van Straalen N.M."/>
            <person name="Roelofs D."/>
        </authorList>
    </citation>
    <scope>NUCLEOTIDE SEQUENCE [LARGE SCALE GENOMIC DNA]</scope>
    <source>
        <tissue evidence="8">Mixed pool</tissue>
    </source>
</reference>
<dbReference type="STRING" id="48709.A0A1D2MFN6"/>
<evidence type="ECO:0000256" key="6">
    <source>
        <dbReference type="SAM" id="MobiDB-lite"/>
    </source>
</evidence>
<keyword evidence="9" id="KW-1185">Reference proteome</keyword>
<evidence type="ECO:0000256" key="3">
    <source>
        <dbReference type="ARBA" id="ARBA00022833"/>
    </source>
</evidence>
<gene>
    <name evidence="8" type="ORF">Ocin01_14969</name>
</gene>
<dbReference type="GO" id="GO:0008270">
    <property type="term" value="F:zinc ion binding"/>
    <property type="evidence" value="ECO:0007669"/>
    <property type="project" value="UniProtKB-KW"/>
</dbReference>
<feature type="region of interest" description="Disordered" evidence="6">
    <location>
        <begin position="121"/>
        <end position="407"/>
    </location>
</feature>
<feature type="compositionally biased region" description="Basic residues" evidence="6">
    <location>
        <begin position="360"/>
        <end position="376"/>
    </location>
</feature>